<proteinExistence type="predicted"/>
<dbReference type="Proteomes" id="UP001152747">
    <property type="component" value="Unassembled WGS sequence"/>
</dbReference>
<accession>A0A9P1IPH6</accession>
<protein>
    <submittedName>
        <fullName evidence="2">Uncharacterized protein</fullName>
    </submittedName>
</protein>
<sequence length="292" mass="35119">MQIYQIHAEFGLIEWNSIPKQEEETIIKQESEVQIENNLNNIVQENNFAEEKCCEVISIADQKVEKIKEEEEVREMSSSKPKRRRAKKIDIMSMSESERLNRKRWGARQNTANYNMRKKHERCALENECKNYETELNLLIGKKNKLKTIFCYIHDFIQNYARKSDTTKALNDFEKTEQHFNEEFSRIRDHPDLIALNKNYEKLLKSYHIASENAEQKMKNPNTYGSTKSRAKSEQEMAKMKYELRKTQIEIEHMKRFFRSIEMYKEFFKNIFSSDKVFFEDKHLLITKLRNI</sequence>
<evidence type="ECO:0000313" key="2">
    <source>
        <dbReference type="EMBL" id="CAI5448791.1"/>
    </source>
</evidence>
<comment type="caution">
    <text evidence="2">The sequence shown here is derived from an EMBL/GenBank/DDBJ whole genome shotgun (WGS) entry which is preliminary data.</text>
</comment>
<organism evidence="2 3">
    <name type="scientific">Caenorhabditis angaria</name>
    <dbReference type="NCBI Taxonomy" id="860376"/>
    <lineage>
        <taxon>Eukaryota</taxon>
        <taxon>Metazoa</taxon>
        <taxon>Ecdysozoa</taxon>
        <taxon>Nematoda</taxon>
        <taxon>Chromadorea</taxon>
        <taxon>Rhabditida</taxon>
        <taxon>Rhabditina</taxon>
        <taxon>Rhabditomorpha</taxon>
        <taxon>Rhabditoidea</taxon>
        <taxon>Rhabditidae</taxon>
        <taxon>Peloderinae</taxon>
        <taxon>Caenorhabditis</taxon>
    </lineage>
</organism>
<gene>
    <name evidence="2" type="ORF">CAMP_LOCUS11428</name>
</gene>
<evidence type="ECO:0000313" key="3">
    <source>
        <dbReference type="Proteomes" id="UP001152747"/>
    </source>
</evidence>
<evidence type="ECO:0000256" key="1">
    <source>
        <dbReference type="SAM" id="Coils"/>
    </source>
</evidence>
<feature type="coiled-coil region" evidence="1">
    <location>
        <begin position="197"/>
        <end position="250"/>
    </location>
</feature>
<dbReference type="EMBL" id="CANHGI010000004">
    <property type="protein sequence ID" value="CAI5448791.1"/>
    <property type="molecule type" value="Genomic_DNA"/>
</dbReference>
<reference evidence="2" key="1">
    <citation type="submission" date="2022-11" db="EMBL/GenBank/DDBJ databases">
        <authorList>
            <person name="Kikuchi T."/>
        </authorList>
    </citation>
    <scope>NUCLEOTIDE SEQUENCE</scope>
    <source>
        <strain evidence="2">PS1010</strain>
    </source>
</reference>
<keyword evidence="1" id="KW-0175">Coiled coil</keyword>
<keyword evidence="3" id="KW-1185">Reference proteome</keyword>
<name>A0A9P1IPH6_9PELO</name>
<dbReference type="AlphaFoldDB" id="A0A9P1IPH6"/>